<dbReference type="NCBIfam" id="NF007360">
    <property type="entry name" value="PRK09856.1"/>
    <property type="match status" value="1"/>
</dbReference>
<dbReference type="PANTHER" id="PTHR12110">
    <property type="entry name" value="HYDROXYPYRUVATE ISOMERASE"/>
    <property type="match status" value="1"/>
</dbReference>
<dbReference type="RefSeq" id="WP_131237864.1">
    <property type="nucleotide sequence ID" value="NZ_SJTH01000032.1"/>
</dbReference>
<dbReference type="Gene3D" id="3.20.20.150">
    <property type="entry name" value="Divalent-metal-dependent TIM barrel enzymes"/>
    <property type="match status" value="1"/>
</dbReference>
<evidence type="ECO:0000313" key="3">
    <source>
        <dbReference type="Proteomes" id="UP000293846"/>
    </source>
</evidence>
<comment type="caution">
    <text evidence="2">The sequence shown here is derived from an EMBL/GenBank/DDBJ whole genome shotgun (WGS) entry which is preliminary data.</text>
</comment>
<dbReference type="OrthoDB" id="9814946at2"/>
<accession>A0A4R1AWA3</accession>
<sequence length="274" mass="31510">MKIGLFTSGYQRNPLEHAFEDAKRFGYDYIELWGGRPHAYAPDLKSGDIHMVKRLIEQYEMPVRVYTPEHNAYPFNFMIGTEQMRRDAIDYLKLAMEMGKEMGAEFTLMSPAHAGYLTSEPEIWHRLIVSMRELTDYAEKIKHKIILEALTQMESNVCTTANDLARVFSQIESDYLAGMCDIVPPFVQHESMLAYFYKLQNKMQHLHIVDSDGTSDTHVIPGEGVLPLKEFMQELKHIGYTGTATIELVTAYINEPRLYARRAISNLKALMECV</sequence>
<dbReference type="STRING" id="1742358.GCA_001439605_01236"/>
<gene>
    <name evidence="2" type="primary">frlC</name>
    <name evidence="2" type="ORF">E0Y62_19325</name>
</gene>
<dbReference type="SUPFAM" id="SSF51658">
    <property type="entry name" value="Xylose isomerase-like"/>
    <property type="match status" value="1"/>
</dbReference>
<feature type="domain" description="Xylose isomerase-like TIM barrel" evidence="1">
    <location>
        <begin position="19"/>
        <end position="268"/>
    </location>
</feature>
<evidence type="ECO:0000259" key="1">
    <source>
        <dbReference type="Pfam" id="PF01261"/>
    </source>
</evidence>
<dbReference type="AlphaFoldDB" id="A0A4R1AWA3"/>
<dbReference type="InterPro" id="IPR013022">
    <property type="entry name" value="Xyl_isomerase-like_TIM-brl"/>
</dbReference>
<keyword evidence="3" id="KW-1185">Reference proteome</keyword>
<organism evidence="2 3">
    <name type="scientific">Cytobacillus praedii</name>
    <dbReference type="NCBI Taxonomy" id="1742358"/>
    <lineage>
        <taxon>Bacteria</taxon>
        <taxon>Bacillati</taxon>
        <taxon>Bacillota</taxon>
        <taxon>Bacilli</taxon>
        <taxon>Bacillales</taxon>
        <taxon>Bacillaceae</taxon>
        <taxon>Cytobacillus</taxon>
    </lineage>
</organism>
<dbReference type="Pfam" id="PF01261">
    <property type="entry name" value="AP_endonuc_2"/>
    <property type="match status" value="1"/>
</dbReference>
<name>A0A4R1AWA3_9BACI</name>
<dbReference type="InterPro" id="IPR050312">
    <property type="entry name" value="IolE/XylAMocC-like"/>
</dbReference>
<dbReference type="PANTHER" id="PTHR12110:SF21">
    <property type="entry name" value="XYLOSE ISOMERASE-LIKE TIM BARREL DOMAIN-CONTAINING PROTEIN"/>
    <property type="match status" value="1"/>
</dbReference>
<proteinExistence type="predicted"/>
<dbReference type="EMBL" id="SJTH01000032">
    <property type="protein sequence ID" value="TCJ02488.1"/>
    <property type="molecule type" value="Genomic_DNA"/>
</dbReference>
<reference evidence="2 3" key="1">
    <citation type="submission" date="2019-03" db="EMBL/GenBank/DDBJ databases">
        <authorList>
            <person name="Jensen L."/>
            <person name="Storgaard J."/>
            <person name="Sulaj E."/>
            <person name="Schramm A."/>
            <person name="Marshall I.P.G."/>
        </authorList>
    </citation>
    <scope>NUCLEOTIDE SEQUENCE [LARGE SCALE GENOMIC DNA]</scope>
    <source>
        <strain evidence="2 3">2017H2G3</strain>
    </source>
</reference>
<dbReference type="Proteomes" id="UP000293846">
    <property type="component" value="Unassembled WGS sequence"/>
</dbReference>
<dbReference type="InterPro" id="IPR036237">
    <property type="entry name" value="Xyl_isomerase-like_sf"/>
</dbReference>
<protein>
    <submittedName>
        <fullName evidence="2">Fructoselysine 3-epimerase</fullName>
    </submittedName>
</protein>
<evidence type="ECO:0000313" key="2">
    <source>
        <dbReference type="EMBL" id="TCJ02488.1"/>
    </source>
</evidence>